<dbReference type="SUPFAM" id="SSF52016">
    <property type="entry name" value="LeuD/IlvD-like"/>
    <property type="match status" value="1"/>
</dbReference>
<gene>
    <name evidence="16" type="ORF">N7456_011639</name>
</gene>
<keyword evidence="8 12" id="KW-0411">Iron-sulfur</keyword>
<dbReference type="NCBIfam" id="NF005558">
    <property type="entry name" value="PRK07229.1"/>
    <property type="match status" value="1"/>
</dbReference>
<evidence type="ECO:0000256" key="6">
    <source>
        <dbReference type="ARBA" id="ARBA00022989"/>
    </source>
</evidence>
<dbReference type="PROSITE" id="PS00450">
    <property type="entry name" value="ACONITASE_1"/>
    <property type="match status" value="1"/>
</dbReference>
<evidence type="ECO:0000256" key="4">
    <source>
        <dbReference type="ARBA" id="ARBA00022723"/>
    </source>
</evidence>
<comment type="cofactor">
    <cofactor evidence="12">
        <name>[4Fe-4S] cluster</name>
        <dbReference type="ChEBI" id="CHEBI:49883"/>
    </cofactor>
    <text evidence="12">Binds 1 [4Fe-4S] cluster per subunit.</text>
</comment>
<reference evidence="16" key="1">
    <citation type="submission" date="2022-11" db="EMBL/GenBank/DDBJ databases">
        <authorList>
            <person name="Petersen C."/>
        </authorList>
    </citation>
    <scope>NUCLEOTIDE SEQUENCE</scope>
    <source>
        <strain evidence="16">IBT 30069</strain>
    </source>
</reference>
<dbReference type="Proteomes" id="UP001149165">
    <property type="component" value="Unassembled WGS sequence"/>
</dbReference>
<keyword evidence="17" id="KW-1185">Reference proteome</keyword>
<dbReference type="GO" id="GO:0003994">
    <property type="term" value="F:aconitate hydratase activity"/>
    <property type="evidence" value="ECO:0007669"/>
    <property type="project" value="InterPro"/>
</dbReference>
<dbReference type="InterPro" id="IPR036008">
    <property type="entry name" value="Aconitase_4Fe-4S_dom"/>
</dbReference>
<dbReference type="AlphaFoldDB" id="A0A9W9ETZ7"/>
<dbReference type="OrthoDB" id="2224430at2759"/>
<dbReference type="GO" id="GO:0016020">
    <property type="term" value="C:membrane"/>
    <property type="evidence" value="ECO:0007669"/>
    <property type="project" value="UniProtKB-SubCell"/>
</dbReference>
<evidence type="ECO:0000256" key="11">
    <source>
        <dbReference type="ARBA" id="ARBA00023239"/>
    </source>
</evidence>
<evidence type="ECO:0000256" key="12">
    <source>
        <dbReference type="RuleBase" id="RU362107"/>
    </source>
</evidence>
<dbReference type="GO" id="GO:0022857">
    <property type="term" value="F:transmembrane transporter activity"/>
    <property type="evidence" value="ECO:0007669"/>
    <property type="project" value="InterPro"/>
</dbReference>
<evidence type="ECO:0000256" key="5">
    <source>
        <dbReference type="ARBA" id="ARBA00022946"/>
    </source>
</evidence>
<keyword evidence="7 12" id="KW-0408">Iron</keyword>
<comment type="subcellular location">
    <subcellularLocation>
        <location evidence="2">Membrane</location>
    </subcellularLocation>
    <subcellularLocation>
        <location evidence="1 12">Mitochondrion</location>
    </subcellularLocation>
</comment>
<dbReference type="NCBIfam" id="TIGR01340">
    <property type="entry name" value="aconitase_mito"/>
    <property type="match status" value="1"/>
</dbReference>
<dbReference type="SUPFAM" id="SSF103473">
    <property type="entry name" value="MFS general substrate transporter"/>
    <property type="match status" value="1"/>
</dbReference>
<dbReference type="GO" id="GO:0005829">
    <property type="term" value="C:cytosol"/>
    <property type="evidence" value="ECO:0007669"/>
    <property type="project" value="TreeGrafter"/>
</dbReference>
<feature type="transmembrane region" description="Helical" evidence="13">
    <location>
        <begin position="6"/>
        <end position="27"/>
    </location>
</feature>
<dbReference type="InterPro" id="IPR006248">
    <property type="entry name" value="Aconitase_mito-like"/>
</dbReference>
<dbReference type="Pfam" id="PF00083">
    <property type="entry name" value="Sugar_tr"/>
    <property type="match status" value="1"/>
</dbReference>
<keyword evidence="9 12" id="KW-0496">Mitochondrion</keyword>
<dbReference type="InterPro" id="IPR036259">
    <property type="entry name" value="MFS_trans_sf"/>
</dbReference>
<dbReference type="InterPro" id="IPR015932">
    <property type="entry name" value="Aconitase_dom2"/>
</dbReference>
<feature type="domain" description="Aconitase A/isopropylmalate dehydratase small subunit swivel" evidence="15">
    <location>
        <begin position="705"/>
        <end position="832"/>
    </location>
</feature>
<evidence type="ECO:0000256" key="1">
    <source>
        <dbReference type="ARBA" id="ARBA00004173"/>
    </source>
</evidence>
<dbReference type="EC" id="4.2.1.-" evidence="12"/>
<dbReference type="SUPFAM" id="SSF53732">
    <property type="entry name" value="Aconitase iron-sulfur domain"/>
    <property type="match status" value="1"/>
</dbReference>
<dbReference type="InterPro" id="IPR015931">
    <property type="entry name" value="Acnase/IPM_dHydase_lsu_aba_1/3"/>
</dbReference>
<dbReference type="FunFam" id="3.40.1060.10:FF:000001">
    <property type="entry name" value="Aconitate hydratase, mitochondrial"/>
    <property type="match status" value="1"/>
</dbReference>
<dbReference type="Pfam" id="PF00694">
    <property type="entry name" value="Aconitase_C"/>
    <property type="match status" value="1"/>
</dbReference>
<feature type="domain" description="Aconitase/3-isopropylmalate dehydratase large subunit alpha/beta/alpha" evidence="14">
    <location>
        <begin position="188"/>
        <end position="619"/>
    </location>
</feature>
<dbReference type="InterPro" id="IPR018136">
    <property type="entry name" value="Aconitase_4Fe-4S_BS"/>
</dbReference>
<dbReference type="InterPro" id="IPR015928">
    <property type="entry name" value="Aconitase/3IPM_dehydase_swvl"/>
</dbReference>
<evidence type="ECO:0000313" key="17">
    <source>
        <dbReference type="Proteomes" id="UP001149165"/>
    </source>
</evidence>
<proteinExistence type="inferred from homology"/>
<evidence type="ECO:0000256" key="3">
    <source>
        <dbReference type="ARBA" id="ARBA00022692"/>
    </source>
</evidence>
<keyword evidence="4 12" id="KW-0479">Metal-binding</keyword>
<feature type="transmembrane region" description="Helical" evidence="13">
    <location>
        <begin position="39"/>
        <end position="62"/>
    </location>
</feature>
<dbReference type="PANTHER" id="PTHR43160">
    <property type="entry name" value="ACONITATE HYDRATASE B"/>
    <property type="match status" value="1"/>
</dbReference>
<dbReference type="PRINTS" id="PR00415">
    <property type="entry name" value="ACONITASE"/>
</dbReference>
<comment type="caution">
    <text evidence="16">The sequence shown here is derived from an EMBL/GenBank/DDBJ whole genome shotgun (WGS) entry which is preliminary data.</text>
</comment>
<keyword evidence="3 13" id="KW-0812">Transmembrane</keyword>
<dbReference type="InterPro" id="IPR001030">
    <property type="entry name" value="Acoase/IPM_deHydtase_lsu_aba"/>
</dbReference>
<dbReference type="FunFam" id="3.30.499.10:FF:000004">
    <property type="entry name" value="Aconitate hydratase, mitochondrial"/>
    <property type="match status" value="1"/>
</dbReference>
<evidence type="ECO:0000256" key="13">
    <source>
        <dbReference type="SAM" id="Phobius"/>
    </source>
</evidence>
<keyword evidence="10 13" id="KW-0472">Membrane</keyword>
<dbReference type="FunFam" id="3.30.499.10:FF:000028">
    <property type="entry name" value="Aconitate hydratase, hypothetical (Eurofung)"/>
    <property type="match status" value="1"/>
</dbReference>
<sequence length="897" mass="97724">MAIAYVAFTFVFNFFYPIGFMGGNFLYTAEVAPARLRAAISSIATANHWLWNLVVVLVTPVAVDTIEYWYYVMYALISATIPVCVYIFYPETMNRSLERLDQVFVDAPSIWNIVPMARDLPQGQVGDEASSADKHEKADAASEVEMRIRLNAMWGFSGGQLIGLAVGCLRKSPSRPIQGTNESTGIRKVLYSHLDDTFEERIERGTSQLKLRPLRIACQDATAQMALIQFMSAGMESAAVPTTVHCDHLIVSRDGEAEDLPRALETHKEVYEFMESACQKYNMGFWKPGAGIIHQIVLENYAIPGGMMIGTDSHTPNAGGLGMIAIGVGGADAVDVMAGLPLELKAPKVLGVRLTGELSRWTSPKDIISAVAGINSVQGGTGSIIEYFGPGAKSLSATGMATVCNMGAETGATTSIFPYAPQMADYLRANRRHKMASAIESIAPELQADSGAEYDRVIEIDLSTLEPRINGPFTPDLSTPLSQFGAAVKENKWPEELTAGLIGSCTNSSFEDMGRAASLAQQALDAGLKPKMPLLVSPGSLQTRETLDEAGILPVFERLGAVMLPNACGPCCGSWDRVDMPKGTPNSIITSYNRNFSGRLDSNPATNIFLTSPEVVMAKVFSSDLAFDPSVDSLTTPTGEEFRFQQPSGDTLPKNGYLDSDVAYKSPPTDRSHVEVKINPSSERLQRLAPFEPWSGEDFKDCLILIKTKGKCTTDHITPAGPWFRYRGHLENISNNTLIGAVNAENDKVNTVRNQISQEDGDVPGTARDYKAHGKPWVVIADHNYGEGSSREHAALQPRYLGGKAIIAKSFARIHESNLKKQGMLALTFANESDYDRIRSSDRISILGLADLKPGQPLTLSVNEEWEAELNHTFTPEQIEYFKAGSALNMMAKQQSK</sequence>
<keyword evidence="6 13" id="KW-1133">Transmembrane helix</keyword>
<dbReference type="EMBL" id="JAPQKH010000007">
    <property type="protein sequence ID" value="KAJ5088023.1"/>
    <property type="molecule type" value="Genomic_DNA"/>
</dbReference>
<evidence type="ECO:0000256" key="10">
    <source>
        <dbReference type="ARBA" id="ARBA00023136"/>
    </source>
</evidence>
<name>A0A9W9ETZ7_9EURO</name>
<dbReference type="Gene3D" id="1.20.1250.20">
    <property type="entry name" value="MFS general substrate transporter like domains"/>
    <property type="match status" value="1"/>
</dbReference>
<accession>A0A9W9ETZ7</accession>
<evidence type="ECO:0000256" key="2">
    <source>
        <dbReference type="ARBA" id="ARBA00004370"/>
    </source>
</evidence>
<dbReference type="FunFam" id="3.20.19.10:FF:000002">
    <property type="entry name" value="Aconitate hydratase, mitochondrial"/>
    <property type="match status" value="1"/>
</dbReference>
<dbReference type="InterPro" id="IPR000573">
    <property type="entry name" value="AconitaseA/IPMdHydase_ssu_swvl"/>
</dbReference>
<feature type="transmembrane region" description="Helical" evidence="13">
    <location>
        <begin position="68"/>
        <end position="89"/>
    </location>
</feature>
<dbReference type="Pfam" id="PF00330">
    <property type="entry name" value="Aconitase"/>
    <property type="match status" value="1"/>
</dbReference>
<organism evidence="16 17">
    <name type="scientific">Penicillium angulare</name>
    <dbReference type="NCBI Taxonomy" id="116970"/>
    <lineage>
        <taxon>Eukaryota</taxon>
        <taxon>Fungi</taxon>
        <taxon>Dikarya</taxon>
        <taxon>Ascomycota</taxon>
        <taxon>Pezizomycotina</taxon>
        <taxon>Eurotiomycetes</taxon>
        <taxon>Eurotiomycetidae</taxon>
        <taxon>Eurotiales</taxon>
        <taxon>Aspergillaceae</taxon>
        <taxon>Penicillium</taxon>
    </lineage>
</organism>
<dbReference type="Gene3D" id="3.40.1060.10">
    <property type="entry name" value="Aconitase, Domain 2"/>
    <property type="match status" value="1"/>
</dbReference>
<dbReference type="Gene3D" id="3.20.19.10">
    <property type="entry name" value="Aconitase, domain 4"/>
    <property type="match status" value="1"/>
</dbReference>
<evidence type="ECO:0000256" key="9">
    <source>
        <dbReference type="ARBA" id="ARBA00023128"/>
    </source>
</evidence>
<protein>
    <recommendedName>
        <fullName evidence="12">Aconitate hydratase, mitochondrial</fullName>
        <shortName evidence="12">Aconitase</shortName>
        <ecNumber evidence="12">4.2.1.-</ecNumber>
    </recommendedName>
</protein>
<dbReference type="GO" id="GO:0005739">
    <property type="term" value="C:mitochondrion"/>
    <property type="evidence" value="ECO:0007669"/>
    <property type="project" value="UniProtKB-SubCell"/>
</dbReference>
<evidence type="ECO:0000256" key="8">
    <source>
        <dbReference type="ARBA" id="ARBA00023014"/>
    </source>
</evidence>
<keyword evidence="5 12" id="KW-0809">Transit peptide</keyword>
<dbReference type="PANTHER" id="PTHR43160:SF2">
    <property type="entry name" value="HOMOCITRATE DEHYDRATASE, MITOCHONDRIAL"/>
    <property type="match status" value="1"/>
</dbReference>
<evidence type="ECO:0000313" key="16">
    <source>
        <dbReference type="EMBL" id="KAJ5088023.1"/>
    </source>
</evidence>
<dbReference type="Gene3D" id="3.30.499.10">
    <property type="entry name" value="Aconitase, domain 3"/>
    <property type="match status" value="2"/>
</dbReference>
<keyword evidence="11 12" id="KW-0456">Lyase</keyword>
<comment type="similarity">
    <text evidence="12">Belongs to the aconitase/IPM isomerase family.</text>
</comment>
<evidence type="ECO:0000259" key="15">
    <source>
        <dbReference type="Pfam" id="PF00694"/>
    </source>
</evidence>
<dbReference type="GO" id="GO:0046872">
    <property type="term" value="F:metal ion binding"/>
    <property type="evidence" value="ECO:0007669"/>
    <property type="project" value="UniProtKB-UniRule"/>
</dbReference>
<reference evidence="16" key="2">
    <citation type="journal article" date="2023" name="IMA Fungus">
        <title>Comparative genomic study of the Penicillium genus elucidates a diverse pangenome and 15 lateral gene transfer events.</title>
        <authorList>
            <person name="Petersen C."/>
            <person name="Sorensen T."/>
            <person name="Nielsen M.R."/>
            <person name="Sondergaard T.E."/>
            <person name="Sorensen J.L."/>
            <person name="Fitzpatrick D.A."/>
            <person name="Frisvad J.C."/>
            <person name="Nielsen K.L."/>
        </authorList>
    </citation>
    <scope>NUCLEOTIDE SEQUENCE</scope>
    <source>
        <strain evidence="16">IBT 30069</strain>
    </source>
</reference>
<dbReference type="InterPro" id="IPR050926">
    <property type="entry name" value="Aconitase/IPM_isomerase"/>
</dbReference>
<dbReference type="InterPro" id="IPR005828">
    <property type="entry name" value="MFS_sugar_transport-like"/>
</dbReference>
<dbReference type="GO" id="GO:0006099">
    <property type="term" value="P:tricarboxylic acid cycle"/>
    <property type="evidence" value="ECO:0007669"/>
    <property type="project" value="InterPro"/>
</dbReference>
<dbReference type="GO" id="GO:0051539">
    <property type="term" value="F:4 iron, 4 sulfur cluster binding"/>
    <property type="evidence" value="ECO:0007669"/>
    <property type="project" value="UniProtKB-UniRule"/>
</dbReference>
<evidence type="ECO:0000256" key="7">
    <source>
        <dbReference type="ARBA" id="ARBA00023004"/>
    </source>
</evidence>
<evidence type="ECO:0000259" key="14">
    <source>
        <dbReference type="Pfam" id="PF00330"/>
    </source>
</evidence>